<evidence type="ECO:0000313" key="2">
    <source>
        <dbReference type="EMBL" id="MBW77246.1"/>
    </source>
</evidence>
<protein>
    <submittedName>
        <fullName evidence="2">Putative secreted protein</fullName>
    </submittedName>
</protein>
<name>A0A2M4DI65_ANODA</name>
<proteinExistence type="predicted"/>
<evidence type="ECO:0000256" key="1">
    <source>
        <dbReference type="SAM" id="SignalP"/>
    </source>
</evidence>
<dbReference type="AlphaFoldDB" id="A0A2M4DI65"/>
<accession>A0A2M4DI65</accession>
<feature type="chain" id="PRO_5014921650" evidence="1">
    <location>
        <begin position="27"/>
        <end position="101"/>
    </location>
</feature>
<dbReference type="EMBL" id="GGFL01013068">
    <property type="protein sequence ID" value="MBW77246.1"/>
    <property type="molecule type" value="Transcribed_RNA"/>
</dbReference>
<organism evidence="2">
    <name type="scientific">Anopheles darlingi</name>
    <name type="common">Mosquito</name>
    <dbReference type="NCBI Taxonomy" id="43151"/>
    <lineage>
        <taxon>Eukaryota</taxon>
        <taxon>Metazoa</taxon>
        <taxon>Ecdysozoa</taxon>
        <taxon>Arthropoda</taxon>
        <taxon>Hexapoda</taxon>
        <taxon>Insecta</taxon>
        <taxon>Pterygota</taxon>
        <taxon>Neoptera</taxon>
        <taxon>Endopterygota</taxon>
        <taxon>Diptera</taxon>
        <taxon>Nematocera</taxon>
        <taxon>Culicoidea</taxon>
        <taxon>Culicidae</taxon>
        <taxon>Anophelinae</taxon>
        <taxon>Anopheles</taxon>
    </lineage>
</organism>
<sequence length="101" mass="11346">MKHLAPRHRAFALLLIALDLIAFVDGQHARVIMKMRGKKNAVHVSCLRFLPFFEIVGQQTLTRCSCLAWLLISLTSSIFSMESWVEVYGVHIGPGSCMSSR</sequence>
<keyword evidence="1" id="KW-0732">Signal</keyword>
<feature type="signal peptide" evidence="1">
    <location>
        <begin position="1"/>
        <end position="26"/>
    </location>
</feature>
<reference evidence="2" key="1">
    <citation type="submission" date="2018-01" db="EMBL/GenBank/DDBJ databases">
        <title>An insight into the sialome of Amazonian anophelines.</title>
        <authorList>
            <person name="Ribeiro J.M."/>
            <person name="Scarpassa V."/>
            <person name="Calvo E."/>
        </authorList>
    </citation>
    <scope>NUCLEOTIDE SEQUENCE</scope>
</reference>